<dbReference type="InterPro" id="IPR058240">
    <property type="entry name" value="rSAM_sf"/>
</dbReference>
<keyword evidence="4" id="KW-0408">Iron</keyword>
<evidence type="ECO:0000259" key="7">
    <source>
        <dbReference type="PROSITE" id="PS51918"/>
    </source>
</evidence>
<reference evidence="8 9" key="1">
    <citation type="submission" date="2018-11" db="EMBL/GenBank/DDBJ databases">
        <title>Genomic Encyclopedia of Type Strains, Phase IV (KMG-IV): sequencing the most valuable type-strain genomes for metagenomic binning, comparative biology and taxonomic classification.</title>
        <authorList>
            <person name="Goeker M."/>
        </authorList>
    </citation>
    <scope>NUCLEOTIDE SEQUENCE [LARGE SCALE GENOMIC DNA]</scope>
    <source>
        <strain evidence="8 9">DSM 26537</strain>
    </source>
</reference>
<dbReference type="InterPro" id="IPR023404">
    <property type="entry name" value="rSAM_horseshoe"/>
</dbReference>
<dbReference type="PANTHER" id="PTHR43409:SF16">
    <property type="entry name" value="SLR0320 PROTEIN"/>
    <property type="match status" value="1"/>
</dbReference>
<dbReference type="SMART" id="SM00729">
    <property type="entry name" value="Elp3"/>
    <property type="match status" value="1"/>
</dbReference>
<dbReference type="InterPro" id="IPR007197">
    <property type="entry name" value="rSAM"/>
</dbReference>
<dbReference type="GO" id="GO:0051536">
    <property type="term" value="F:iron-sulfur cluster binding"/>
    <property type="evidence" value="ECO:0007669"/>
    <property type="project" value="UniProtKB-KW"/>
</dbReference>
<feature type="domain" description="Radical SAM core" evidence="7">
    <location>
        <begin position="188"/>
        <end position="413"/>
    </location>
</feature>
<dbReference type="SUPFAM" id="SSF52242">
    <property type="entry name" value="Cobalamin (vitamin B12)-binding domain"/>
    <property type="match status" value="1"/>
</dbReference>
<keyword evidence="5" id="KW-0411">Iron-sulfur</keyword>
<evidence type="ECO:0000256" key="3">
    <source>
        <dbReference type="ARBA" id="ARBA00022723"/>
    </source>
</evidence>
<dbReference type="InterPro" id="IPR006158">
    <property type="entry name" value="Cobalamin-bd"/>
</dbReference>
<dbReference type="Pfam" id="PF04055">
    <property type="entry name" value="Radical_SAM"/>
    <property type="match status" value="1"/>
</dbReference>
<dbReference type="RefSeq" id="WP_123610926.1">
    <property type="nucleotide sequence ID" value="NZ_RJVG01000018.1"/>
</dbReference>
<comment type="cofactor">
    <cofactor evidence="1">
        <name>[4Fe-4S] cluster</name>
        <dbReference type="ChEBI" id="CHEBI:49883"/>
    </cofactor>
</comment>
<evidence type="ECO:0000313" key="9">
    <source>
        <dbReference type="Proteomes" id="UP000273083"/>
    </source>
</evidence>
<dbReference type="Pfam" id="PF02310">
    <property type="entry name" value="B12-binding"/>
    <property type="match status" value="1"/>
</dbReference>
<dbReference type="InterPro" id="IPR051198">
    <property type="entry name" value="BchE-like"/>
</dbReference>
<dbReference type="PROSITE" id="PS51332">
    <property type="entry name" value="B12_BINDING"/>
    <property type="match status" value="1"/>
</dbReference>
<feature type="domain" description="B12-binding" evidence="6">
    <location>
        <begin position="1"/>
        <end position="134"/>
    </location>
</feature>
<dbReference type="OrthoDB" id="9801424at2"/>
<organism evidence="8 9">
    <name type="scientific">Mobilisporobacter senegalensis</name>
    <dbReference type="NCBI Taxonomy" id="1329262"/>
    <lineage>
        <taxon>Bacteria</taxon>
        <taxon>Bacillati</taxon>
        <taxon>Bacillota</taxon>
        <taxon>Clostridia</taxon>
        <taxon>Lachnospirales</taxon>
        <taxon>Lachnospiraceae</taxon>
        <taxon>Mobilisporobacter</taxon>
    </lineage>
</organism>
<sequence length="601" mass="70884">MKILLTAVNAKYIHSNLAIRYLYTNAKKYKDNIELAEYTINNYTDQILQDIYKKKPDIITFSCYIWNMGIIDILTQELRKVMPNTKIWLGGPEVTYDADLKLKENDSIDGIIIGEGEETFLELLDYYIEDSIQLSKIRGIAFKPSAYKFNDEVLSPKAAKDNKDIIVTSFRASMDLSKVPFPYENMEDFKNKLVYYETSRGCPYTCSYCLSSIDMKVRLRDIELVKKELQIFLTNKVPQVKFVDRTFNCNKKHALAIWQFIKEHDNGITNFHFEIAADILDEEELNLLSTLRKGLVQLEIGVQSTNPDTIKAIRRKMDFDKLSKIVLRIKEGQNIHQHLDLIAGLPYEDYTSFRNSFNDVYFLRPDQFQLGFLKVLKGSAIYLENNINNIVYKSEPPYEVLYTPWLSYDDVLNLKTVEEMVEIYYNSGQFTNSILYLENFHDTPFDMYKSLGEYYDEQHLNERSHTRISRYELLLEYFNNLLQKGKTNDGKEEEDAFKELLIYDLYLRENLKSRPSFARDNSPYKSKFREFYSDQEKMGSLLKDYDDYDNKQISRMTHIEYFTIDIDATIKNKKVISKENFILFDYKNRNALNYEANHFLL</sequence>
<name>A0A3N1X574_9FIRM</name>
<dbReference type="Gene3D" id="3.80.30.20">
    <property type="entry name" value="tm_1862 like domain"/>
    <property type="match status" value="1"/>
</dbReference>
<dbReference type="SFLD" id="SFLDG01082">
    <property type="entry name" value="B12-binding_domain_containing"/>
    <property type="match status" value="1"/>
</dbReference>
<gene>
    <name evidence="8" type="ORF">EDD66_1185</name>
</gene>
<dbReference type="EMBL" id="RJVG01000018">
    <property type="protein sequence ID" value="ROR21925.1"/>
    <property type="molecule type" value="Genomic_DNA"/>
</dbReference>
<dbReference type="GO" id="GO:0031419">
    <property type="term" value="F:cobalamin binding"/>
    <property type="evidence" value="ECO:0007669"/>
    <property type="project" value="InterPro"/>
</dbReference>
<dbReference type="SUPFAM" id="SSF102114">
    <property type="entry name" value="Radical SAM enzymes"/>
    <property type="match status" value="1"/>
</dbReference>
<dbReference type="GO" id="GO:0046872">
    <property type="term" value="F:metal ion binding"/>
    <property type="evidence" value="ECO:0007669"/>
    <property type="project" value="UniProtKB-KW"/>
</dbReference>
<dbReference type="PANTHER" id="PTHR43409">
    <property type="entry name" value="ANAEROBIC MAGNESIUM-PROTOPORPHYRIN IX MONOMETHYL ESTER CYCLASE-RELATED"/>
    <property type="match status" value="1"/>
</dbReference>
<evidence type="ECO:0000256" key="2">
    <source>
        <dbReference type="ARBA" id="ARBA00022691"/>
    </source>
</evidence>
<evidence type="ECO:0000313" key="8">
    <source>
        <dbReference type="EMBL" id="ROR21925.1"/>
    </source>
</evidence>
<dbReference type="InterPro" id="IPR036724">
    <property type="entry name" value="Cobalamin-bd_sf"/>
</dbReference>
<evidence type="ECO:0000259" key="6">
    <source>
        <dbReference type="PROSITE" id="PS51332"/>
    </source>
</evidence>
<dbReference type="GO" id="GO:0003824">
    <property type="term" value="F:catalytic activity"/>
    <property type="evidence" value="ECO:0007669"/>
    <property type="project" value="InterPro"/>
</dbReference>
<dbReference type="CDD" id="cd01335">
    <property type="entry name" value="Radical_SAM"/>
    <property type="match status" value="1"/>
</dbReference>
<dbReference type="AlphaFoldDB" id="A0A3N1X574"/>
<dbReference type="InterPro" id="IPR025288">
    <property type="entry name" value="DUF4080"/>
</dbReference>
<keyword evidence="3" id="KW-0479">Metal-binding</keyword>
<dbReference type="SFLD" id="SFLDS00029">
    <property type="entry name" value="Radical_SAM"/>
    <property type="match status" value="1"/>
</dbReference>
<accession>A0A3N1X574</accession>
<dbReference type="PROSITE" id="PS51918">
    <property type="entry name" value="RADICAL_SAM"/>
    <property type="match status" value="1"/>
</dbReference>
<keyword evidence="2" id="KW-0949">S-adenosyl-L-methionine</keyword>
<dbReference type="Pfam" id="PF13311">
    <property type="entry name" value="DUF4080"/>
    <property type="match status" value="1"/>
</dbReference>
<keyword evidence="9" id="KW-1185">Reference proteome</keyword>
<dbReference type="InterPro" id="IPR006638">
    <property type="entry name" value="Elp3/MiaA/NifB-like_rSAM"/>
</dbReference>
<evidence type="ECO:0000256" key="4">
    <source>
        <dbReference type="ARBA" id="ARBA00023004"/>
    </source>
</evidence>
<proteinExistence type="predicted"/>
<dbReference type="Proteomes" id="UP000273083">
    <property type="component" value="Unassembled WGS sequence"/>
</dbReference>
<comment type="caution">
    <text evidence="8">The sequence shown here is derived from an EMBL/GenBank/DDBJ whole genome shotgun (WGS) entry which is preliminary data.</text>
</comment>
<protein>
    <submittedName>
        <fullName evidence="8">Radical SAM superfamily enzyme YgiQ (UPF0313 family)</fullName>
    </submittedName>
</protein>
<dbReference type="CDD" id="cd02068">
    <property type="entry name" value="radical_SAM_B12_BD"/>
    <property type="match status" value="1"/>
</dbReference>
<evidence type="ECO:0000256" key="5">
    <source>
        <dbReference type="ARBA" id="ARBA00023014"/>
    </source>
</evidence>
<dbReference type="GO" id="GO:0005829">
    <property type="term" value="C:cytosol"/>
    <property type="evidence" value="ECO:0007669"/>
    <property type="project" value="TreeGrafter"/>
</dbReference>
<evidence type="ECO:0000256" key="1">
    <source>
        <dbReference type="ARBA" id="ARBA00001966"/>
    </source>
</evidence>
<dbReference type="Gene3D" id="3.40.50.280">
    <property type="entry name" value="Cobalamin-binding domain"/>
    <property type="match status" value="1"/>
</dbReference>